<evidence type="ECO:0000313" key="5">
    <source>
        <dbReference type="EMBL" id="GIN61140.1"/>
    </source>
</evidence>
<evidence type="ECO:0000313" key="6">
    <source>
        <dbReference type="Proteomes" id="UP000682111"/>
    </source>
</evidence>
<dbReference type="EMBL" id="BORC01000001">
    <property type="protein sequence ID" value="GIN61140.1"/>
    <property type="molecule type" value="Genomic_DNA"/>
</dbReference>
<dbReference type="GO" id="GO:0003677">
    <property type="term" value="F:DNA binding"/>
    <property type="evidence" value="ECO:0007669"/>
    <property type="project" value="UniProtKB-UniRule"/>
</dbReference>
<comment type="caution">
    <text evidence="5">The sequence shown here is derived from an EMBL/GenBank/DDBJ whole genome shotgun (WGS) entry which is preliminary data.</text>
</comment>
<dbReference type="InterPro" id="IPR001647">
    <property type="entry name" value="HTH_TetR"/>
</dbReference>
<keyword evidence="6" id="KW-1185">Reference proteome</keyword>
<gene>
    <name evidence="5" type="ORF">J27TS8_11330</name>
</gene>
<evidence type="ECO:0000259" key="4">
    <source>
        <dbReference type="PROSITE" id="PS50977"/>
    </source>
</evidence>
<dbReference type="InterPro" id="IPR009057">
    <property type="entry name" value="Homeodomain-like_sf"/>
</dbReference>
<dbReference type="Pfam" id="PF00440">
    <property type="entry name" value="TetR_N"/>
    <property type="match status" value="1"/>
</dbReference>
<sequence length="222" mass="25613">MTEKDDGQLVGSFPIMPKQARAQQKREALLRSGSILFVEKGFDQTTAKEIALHAGVATGTFYRYFADKRQLLMSLLEENFDLLMPPKPDWDNVNPEFFLAALMKEHFGKMNRLGLHRVLPELVSRDPELAEVVRRTKRIIHKQIYNGLKTTKEHGLTWDDLSLDTISWTIIALLEKIPEMHAESGKEPDFPEIAKIICRLVFPPDKLSQLKKIREMSDKKWI</sequence>
<dbReference type="PRINTS" id="PR00455">
    <property type="entry name" value="HTHTETR"/>
</dbReference>
<dbReference type="Gene3D" id="1.10.357.10">
    <property type="entry name" value="Tetracycline Repressor, domain 2"/>
    <property type="match status" value="1"/>
</dbReference>
<dbReference type="PANTHER" id="PTHR43479">
    <property type="entry name" value="ACREF/ENVCD OPERON REPRESSOR-RELATED"/>
    <property type="match status" value="1"/>
</dbReference>
<dbReference type="AlphaFoldDB" id="A0A919WFQ7"/>
<keyword evidence="1" id="KW-0678">Repressor</keyword>
<feature type="DNA-binding region" description="H-T-H motif" evidence="3">
    <location>
        <begin position="46"/>
        <end position="65"/>
    </location>
</feature>
<dbReference type="InterPro" id="IPR050624">
    <property type="entry name" value="HTH-type_Tx_Regulator"/>
</dbReference>
<evidence type="ECO:0000256" key="3">
    <source>
        <dbReference type="PROSITE-ProRule" id="PRU00335"/>
    </source>
</evidence>
<dbReference type="PROSITE" id="PS01081">
    <property type="entry name" value="HTH_TETR_1"/>
    <property type="match status" value="1"/>
</dbReference>
<evidence type="ECO:0000256" key="2">
    <source>
        <dbReference type="ARBA" id="ARBA00023125"/>
    </source>
</evidence>
<dbReference type="SUPFAM" id="SSF46689">
    <property type="entry name" value="Homeodomain-like"/>
    <property type="match status" value="1"/>
</dbReference>
<reference evidence="5" key="1">
    <citation type="submission" date="2021-03" db="EMBL/GenBank/DDBJ databases">
        <title>Antimicrobial resistance genes in bacteria isolated from Japanese honey, and their potential for conferring macrolide and lincosamide resistance in the American foulbrood pathogen Paenibacillus larvae.</title>
        <authorList>
            <person name="Okamoto M."/>
            <person name="Kumagai M."/>
            <person name="Kanamori H."/>
            <person name="Takamatsu D."/>
        </authorList>
    </citation>
    <scope>NUCLEOTIDE SEQUENCE</scope>
    <source>
        <strain evidence="5">J27TS8</strain>
    </source>
</reference>
<dbReference type="Proteomes" id="UP000682111">
    <property type="component" value="Unassembled WGS sequence"/>
</dbReference>
<proteinExistence type="predicted"/>
<feature type="domain" description="HTH tetR-type" evidence="4">
    <location>
        <begin position="23"/>
        <end position="83"/>
    </location>
</feature>
<name>A0A919WFQ7_9BACI</name>
<accession>A0A919WFQ7</accession>
<evidence type="ECO:0000256" key="1">
    <source>
        <dbReference type="ARBA" id="ARBA00022491"/>
    </source>
</evidence>
<dbReference type="PANTHER" id="PTHR43479:SF11">
    <property type="entry name" value="ACREF_ENVCD OPERON REPRESSOR-RELATED"/>
    <property type="match status" value="1"/>
</dbReference>
<dbReference type="PROSITE" id="PS50977">
    <property type="entry name" value="HTH_TETR_2"/>
    <property type="match status" value="1"/>
</dbReference>
<dbReference type="RefSeq" id="WP_212933333.1">
    <property type="nucleotide sequence ID" value="NZ_BORC01000001.1"/>
</dbReference>
<keyword evidence="2 3" id="KW-0238">DNA-binding</keyword>
<organism evidence="5 6">
    <name type="scientific">Robertmurraya siralis</name>
    <dbReference type="NCBI Taxonomy" id="77777"/>
    <lineage>
        <taxon>Bacteria</taxon>
        <taxon>Bacillati</taxon>
        <taxon>Bacillota</taxon>
        <taxon>Bacilli</taxon>
        <taxon>Bacillales</taxon>
        <taxon>Bacillaceae</taxon>
        <taxon>Robertmurraya</taxon>
    </lineage>
</organism>
<protein>
    <recommendedName>
        <fullName evidence="4">HTH tetR-type domain-containing protein</fullName>
    </recommendedName>
</protein>
<dbReference type="InterPro" id="IPR023772">
    <property type="entry name" value="DNA-bd_HTH_TetR-type_CS"/>
</dbReference>